<dbReference type="EMBL" id="JABANO010018464">
    <property type="protein sequence ID" value="KAF4731798.1"/>
    <property type="molecule type" value="Genomic_DNA"/>
</dbReference>
<evidence type="ECO:0000256" key="1">
    <source>
        <dbReference type="SAM" id="MobiDB-lite"/>
    </source>
</evidence>
<accession>A0A7J6SFW4</accession>
<comment type="caution">
    <text evidence="2">The sequence shown here is derived from an EMBL/GenBank/DDBJ whole genome shotgun (WGS) entry which is preliminary data.</text>
</comment>
<proteinExistence type="predicted"/>
<feature type="region of interest" description="Disordered" evidence="1">
    <location>
        <begin position="109"/>
        <end position="128"/>
    </location>
</feature>
<reference evidence="2 3" key="1">
    <citation type="submission" date="2020-04" db="EMBL/GenBank/DDBJ databases">
        <title>Perkinsus olseni comparative genomics.</title>
        <authorList>
            <person name="Bogema D.R."/>
        </authorList>
    </citation>
    <scope>NUCLEOTIDE SEQUENCE [LARGE SCALE GENOMIC DNA]</scope>
    <source>
        <strain evidence="2 3">ATCC PRA-207</strain>
    </source>
</reference>
<dbReference type="Proteomes" id="UP000553632">
    <property type="component" value="Unassembled WGS sequence"/>
</dbReference>
<dbReference type="AlphaFoldDB" id="A0A7J6SFW4"/>
<feature type="compositionally biased region" description="Polar residues" evidence="1">
    <location>
        <begin position="111"/>
        <end position="123"/>
    </location>
</feature>
<evidence type="ECO:0000313" key="3">
    <source>
        <dbReference type="Proteomes" id="UP000553632"/>
    </source>
</evidence>
<feature type="non-terminal residue" evidence="2">
    <location>
        <position position="1"/>
    </location>
</feature>
<sequence>VVDEGFDVLGMNMSAIRRDVIGGVDCRKPRRMKRARSRCLRSCPPLETEAYVGVNSQATVERIRSGRVPYVQVREFRNSMTSDVNGAVDKGLQRRQVVSRQVHIPSVSEYPGTQKTRTGSSRNGIEHPRPVVEGFHTSIGIRDLCNTIDNFQSAKAQEQIIRKSSKGVFDETSR</sequence>
<name>A0A7J6SFW4_PEROL</name>
<organism evidence="2 3">
    <name type="scientific">Perkinsus olseni</name>
    <name type="common">Perkinsus atlanticus</name>
    <dbReference type="NCBI Taxonomy" id="32597"/>
    <lineage>
        <taxon>Eukaryota</taxon>
        <taxon>Sar</taxon>
        <taxon>Alveolata</taxon>
        <taxon>Perkinsozoa</taxon>
        <taxon>Perkinsea</taxon>
        <taxon>Perkinsida</taxon>
        <taxon>Perkinsidae</taxon>
        <taxon>Perkinsus</taxon>
    </lineage>
</organism>
<feature type="non-terminal residue" evidence="2">
    <location>
        <position position="174"/>
    </location>
</feature>
<gene>
    <name evidence="2" type="ORF">FOZ63_007535</name>
</gene>
<evidence type="ECO:0000313" key="2">
    <source>
        <dbReference type="EMBL" id="KAF4731798.1"/>
    </source>
</evidence>
<protein>
    <submittedName>
        <fullName evidence="2">Uncharacterized protein</fullName>
    </submittedName>
</protein>
<keyword evidence="3" id="KW-1185">Reference proteome</keyword>